<dbReference type="EMBL" id="REGN01003481">
    <property type="protein sequence ID" value="RNA22363.1"/>
    <property type="molecule type" value="Genomic_DNA"/>
</dbReference>
<evidence type="ECO:0000313" key="2">
    <source>
        <dbReference type="Proteomes" id="UP000276133"/>
    </source>
</evidence>
<accession>A0A3M7RFK2</accession>
<dbReference type="Proteomes" id="UP000276133">
    <property type="component" value="Unassembled WGS sequence"/>
</dbReference>
<dbReference type="Gene3D" id="3.90.70.10">
    <property type="entry name" value="Cysteine proteinases"/>
    <property type="match status" value="1"/>
</dbReference>
<proteinExistence type="predicted"/>
<evidence type="ECO:0000313" key="1">
    <source>
        <dbReference type="EMBL" id="RNA22363.1"/>
    </source>
</evidence>
<dbReference type="InterPro" id="IPR038765">
    <property type="entry name" value="Papain-like_cys_pep_sf"/>
</dbReference>
<gene>
    <name evidence="1" type="ORF">BpHYR1_038261</name>
</gene>
<keyword evidence="2" id="KW-1185">Reference proteome</keyword>
<dbReference type="GO" id="GO:0016787">
    <property type="term" value="F:hydrolase activity"/>
    <property type="evidence" value="ECO:0007669"/>
    <property type="project" value="UniProtKB-KW"/>
</dbReference>
<keyword evidence="1" id="KW-0378">Hydrolase</keyword>
<reference evidence="1 2" key="1">
    <citation type="journal article" date="2018" name="Sci. Rep.">
        <title>Genomic signatures of local adaptation to the degree of environmental predictability in rotifers.</title>
        <authorList>
            <person name="Franch-Gras L."/>
            <person name="Hahn C."/>
            <person name="Garcia-Roger E.M."/>
            <person name="Carmona M.J."/>
            <person name="Serra M."/>
            <person name="Gomez A."/>
        </authorList>
    </citation>
    <scope>NUCLEOTIDE SEQUENCE [LARGE SCALE GENOMIC DNA]</scope>
    <source>
        <strain evidence="1">HYR1</strain>
    </source>
</reference>
<dbReference type="SUPFAM" id="SSF54001">
    <property type="entry name" value="Cysteine proteinases"/>
    <property type="match status" value="1"/>
</dbReference>
<dbReference type="AlphaFoldDB" id="A0A3M7RFK2"/>
<sequence length="87" mass="10242">MIKNGEETKISNPVVDNFEFQVSHEIQCQTCGNTISNNEEYNNLCLELPEKLQNSLDNEKKKYFSRRAKLYAEKNFDFILNMFSNQL</sequence>
<name>A0A3M7RFK2_BRAPC</name>
<organism evidence="1 2">
    <name type="scientific">Brachionus plicatilis</name>
    <name type="common">Marine rotifer</name>
    <name type="synonym">Brachionus muelleri</name>
    <dbReference type="NCBI Taxonomy" id="10195"/>
    <lineage>
        <taxon>Eukaryota</taxon>
        <taxon>Metazoa</taxon>
        <taxon>Spiralia</taxon>
        <taxon>Gnathifera</taxon>
        <taxon>Rotifera</taxon>
        <taxon>Eurotatoria</taxon>
        <taxon>Monogononta</taxon>
        <taxon>Pseudotrocha</taxon>
        <taxon>Ploima</taxon>
        <taxon>Brachionidae</taxon>
        <taxon>Brachionus</taxon>
    </lineage>
</organism>
<comment type="caution">
    <text evidence="1">The sequence shown here is derived from an EMBL/GenBank/DDBJ whole genome shotgun (WGS) entry which is preliminary data.</text>
</comment>
<protein>
    <submittedName>
        <fullName evidence="1">Ubiquitin carboxyl-terminal hydrolase 37-like</fullName>
    </submittedName>
</protein>